<feature type="compositionally biased region" description="Basic and acidic residues" evidence="1">
    <location>
        <begin position="114"/>
        <end position="126"/>
    </location>
</feature>
<evidence type="ECO:0000313" key="2">
    <source>
        <dbReference type="EMBL" id="KAK8083858.1"/>
    </source>
</evidence>
<comment type="caution">
    <text evidence="2">The sequence shown here is derived from an EMBL/GenBank/DDBJ whole genome shotgun (WGS) entry which is preliminary data.</text>
</comment>
<gene>
    <name evidence="2" type="ORF">PG996_002639</name>
</gene>
<dbReference type="Proteomes" id="UP001446871">
    <property type="component" value="Unassembled WGS sequence"/>
</dbReference>
<dbReference type="EMBL" id="JAQQWM010000001">
    <property type="protein sequence ID" value="KAK8083858.1"/>
    <property type="molecule type" value="Genomic_DNA"/>
</dbReference>
<accession>A0ABR1WK68</accession>
<evidence type="ECO:0000256" key="1">
    <source>
        <dbReference type="SAM" id="MobiDB-lite"/>
    </source>
</evidence>
<feature type="compositionally biased region" description="Acidic residues" evidence="1">
    <location>
        <begin position="127"/>
        <end position="137"/>
    </location>
</feature>
<organism evidence="2 3">
    <name type="scientific">Apiospora saccharicola</name>
    <dbReference type="NCBI Taxonomy" id="335842"/>
    <lineage>
        <taxon>Eukaryota</taxon>
        <taxon>Fungi</taxon>
        <taxon>Dikarya</taxon>
        <taxon>Ascomycota</taxon>
        <taxon>Pezizomycotina</taxon>
        <taxon>Sordariomycetes</taxon>
        <taxon>Xylariomycetidae</taxon>
        <taxon>Amphisphaeriales</taxon>
        <taxon>Apiosporaceae</taxon>
        <taxon>Apiospora</taxon>
    </lineage>
</organism>
<sequence>MSPFHHCPGGKLPGKGCRYQNGCCTVHQTYCQRDGIKHLKTEPCRACERRALHEESADPTTPIQSAEELAKQFEHGMNIIKIQIDEQIECLVYEMHMVLGIPVEASFEELDGELDQRKHDEEKHDEDGDDEEHDEEHEGTAAGSVVENGNN</sequence>
<feature type="region of interest" description="Disordered" evidence="1">
    <location>
        <begin position="110"/>
        <end position="151"/>
    </location>
</feature>
<protein>
    <submittedName>
        <fullName evidence="2">Uncharacterized protein</fullName>
    </submittedName>
</protein>
<proteinExistence type="predicted"/>
<name>A0ABR1WK68_9PEZI</name>
<evidence type="ECO:0000313" key="3">
    <source>
        <dbReference type="Proteomes" id="UP001446871"/>
    </source>
</evidence>
<keyword evidence="3" id="KW-1185">Reference proteome</keyword>
<reference evidence="2 3" key="1">
    <citation type="submission" date="2023-01" db="EMBL/GenBank/DDBJ databases">
        <title>Analysis of 21 Apiospora genomes using comparative genomics revels a genus with tremendous synthesis potential of carbohydrate active enzymes and secondary metabolites.</title>
        <authorList>
            <person name="Sorensen T."/>
        </authorList>
    </citation>
    <scope>NUCLEOTIDE SEQUENCE [LARGE SCALE GENOMIC DNA]</scope>
    <source>
        <strain evidence="2 3">CBS 83171</strain>
    </source>
</reference>